<comment type="similarity">
    <text evidence="3">Belongs to the DHNA family.</text>
</comment>
<proteinExistence type="inferred from homology"/>
<comment type="catalytic activity">
    <reaction evidence="1">
        <text>7,8-dihydroneopterin = 6-hydroxymethyl-7,8-dihydropterin + glycolaldehyde</text>
        <dbReference type="Rhea" id="RHEA:10540"/>
        <dbReference type="ChEBI" id="CHEBI:17001"/>
        <dbReference type="ChEBI" id="CHEBI:17071"/>
        <dbReference type="ChEBI" id="CHEBI:44841"/>
        <dbReference type="EC" id="4.1.2.25"/>
    </reaction>
</comment>
<evidence type="ECO:0000313" key="10">
    <source>
        <dbReference type="Proteomes" id="UP000325780"/>
    </source>
</evidence>
<evidence type="ECO:0000256" key="4">
    <source>
        <dbReference type="ARBA" id="ARBA00013043"/>
    </source>
</evidence>
<feature type="domain" description="Dihydroneopterin aldolase/epimerase" evidence="8">
    <location>
        <begin position="205"/>
        <end position="316"/>
    </location>
</feature>
<sequence length="322" mass="35009">MSQSKSIQVSSRPAIADTIQLRNIQLHLPTAPDPWHRPGKPQPCSASVRLWYASSAGAAEADDVAQTIDYGKLFRSIVKELGGFDQPDTSPVVRTLGDFIIGTDGTTLQDRLRGQADEDIRLVAAMIAMCCLRSLDETAEACSNATSSPGVRGDYGEFEIQLRLPKAILRASGGLVYTGSLALGTTQAKEGDVPDGRLVLLHEKFEIQGIQCYCILGINPWERAEKQAVDVSLVFKGHGLQTWGSRVVETYQELVRCVAEDLVQRVESSSFQSVEALAAFVARIVTVEFGNDEVTVLVEKPSALSFVDGSGLEITRSRSFFE</sequence>
<dbReference type="Proteomes" id="UP000325780">
    <property type="component" value="Unassembled WGS sequence"/>
</dbReference>
<evidence type="ECO:0000256" key="6">
    <source>
        <dbReference type="ARBA" id="ARBA00023239"/>
    </source>
</evidence>
<dbReference type="InterPro" id="IPR043133">
    <property type="entry name" value="GTP-CH-I_C/QueF"/>
</dbReference>
<accession>A0A5N6U5F3</accession>
<evidence type="ECO:0000256" key="2">
    <source>
        <dbReference type="ARBA" id="ARBA00005013"/>
    </source>
</evidence>
<dbReference type="PANTHER" id="PTHR42844">
    <property type="entry name" value="DIHYDRONEOPTERIN ALDOLASE 1-RELATED"/>
    <property type="match status" value="1"/>
</dbReference>
<dbReference type="SUPFAM" id="SSF55620">
    <property type="entry name" value="Tetrahydrobiopterin biosynthesis enzymes-like"/>
    <property type="match status" value="1"/>
</dbReference>
<reference evidence="9 10" key="1">
    <citation type="submission" date="2019-04" db="EMBL/GenBank/DDBJ databases">
        <title>Friends and foes A comparative genomics study of 23 Aspergillus species from section Flavi.</title>
        <authorList>
            <consortium name="DOE Joint Genome Institute"/>
            <person name="Kjaerbolling I."/>
            <person name="Vesth T."/>
            <person name="Frisvad J.C."/>
            <person name="Nybo J.L."/>
            <person name="Theobald S."/>
            <person name="Kildgaard S."/>
            <person name="Isbrandt T."/>
            <person name="Kuo A."/>
            <person name="Sato A."/>
            <person name="Lyhne E.K."/>
            <person name="Kogle M.E."/>
            <person name="Wiebenga A."/>
            <person name="Kun R.S."/>
            <person name="Lubbers R.J."/>
            <person name="Makela M.R."/>
            <person name="Barry K."/>
            <person name="Chovatia M."/>
            <person name="Clum A."/>
            <person name="Daum C."/>
            <person name="Haridas S."/>
            <person name="He G."/>
            <person name="LaButti K."/>
            <person name="Lipzen A."/>
            <person name="Mondo S."/>
            <person name="Riley R."/>
            <person name="Salamov A."/>
            <person name="Simmons B.A."/>
            <person name="Magnuson J.K."/>
            <person name="Henrissat B."/>
            <person name="Mortensen U.H."/>
            <person name="Larsen T.O."/>
            <person name="Devries R.P."/>
            <person name="Grigoriev I.V."/>
            <person name="Machida M."/>
            <person name="Baker S.E."/>
            <person name="Andersen M.R."/>
        </authorList>
    </citation>
    <scope>NUCLEOTIDE SEQUENCE [LARGE SCALE GENOMIC DNA]</scope>
    <source>
        <strain evidence="9 10">IBT 18842</strain>
    </source>
</reference>
<comment type="pathway">
    <text evidence="2">Cofactor biosynthesis; tetrahydrofolate biosynthesis; 2-amino-4-hydroxy-6-hydroxymethyl-7,8-dihydropteridine diphosphate from 7,8-dihydroneopterin triphosphate: step 3/4.</text>
</comment>
<keyword evidence="5" id="KW-0289">Folate biosynthesis</keyword>
<evidence type="ECO:0000259" key="8">
    <source>
        <dbReference type="SMART" id="SM00905"/>
    </source>
</evidence>
<evidence type="ECO:0000256" key="7">
    <source>
        <dbReference type="ARBA" id="ARBA00032903"/>
    </source>
</evidence>
<keyword evidence="10" id="KW-1185">Reference proteome</keyword>
<evidence type="ECO:0000256" key="1">
    <source>
        <dbReference type="ARBA" id="ARBA00001353"/>
    </source>
</evidence>
<dbReference type="GO" id="GO:0004150">
    <property type="term" value="F:dihydroneopterin aldolase activity"/>
    <property type="evidence" value="ECO:0007669"/>
    <property type="project" value="UniProtKB-EC"/>
</dbReference>
<evidence type="ECO:0000313" key="9">
    <source>
        <dbReference type="EMBL" id="KAE8153441.1"/>
    </source>
</evidence>
<dbReference type="InterPro" id="IPR006157">
    <property type="entry name" value="FolB_dom"/>
</dbReference>
<dbReference type="EC" id="4.1.2.25" evidence="4"/>
<protein>
    <recommendedName>
        <fullName evidence="4">dihydroneopterin aldolase</fullName>
        <ecNumber evidence="4">4.1.2.25</ecNumber>
    </recommendedName>
    <alternativeName>
        <fullName evidence="7">7,8-dihydroneopterin aldolase</fullName>
    </alternativeName>
</protein>
<evidence type="ECO:0000256" key="3">
    <source>
        <dbReference type="ARBA" id="ARBA00005708"/>
    </source>
</evidence>
<evidence type="ECO:0000256" key="5">
    <source>
        <dbReference type="ARBA" id="ARBA00022909"/>
    </source>
</evidence>
<dbReference type="SMART" id="SM00905">
    <property type="entry name" value="FolB"/>
    <property type="match status" value="1"/>
</dbReference>
<name>A0A5N6U5F3_ASPAV</name>
<gene>
    <name evidence="9" type="ORF">BDV25DRAFT_168895</name>
</gene>
<dbReference type="GO" id="GO:0046656">
    <property type="term" value="P:folic acid biosynthetic process"/>
    <property type="evidence" value="ECO:0007669"/>
    <property type="project" value="UniProtKB-KW"/>
</dbReference>
<dbReference type="PANTHER" id="PTHR42844:SF1">
    <property type="entry name" value="DIHYDRONEOPTERIN ALDOLASE 1-RELATED"/>
    <property type="match status" value="1"/>
</dbReference>
<organism evidence="9 10">
    <name type="scientific">Aspergillus avenaceus</name>
    <dbReference type="NCBI Taxonomy" id="36643"/>
    <lineage>
        <taxon>Eukaryota</taxon>
        <taxon>Fungi</taxon>
        <taxon>Dikarya</taxon>
        <taxon>Ascomycota</taxon>
        <taxon>Pezizomycotina</taxon>
        <taxon>Eurotiomycetes</taxon>
        <taxon>Eurotiomycetidae</taxon>
        <taxon>Eurotiales</taxon>
        <taxon>Aspergillaceae</taxon>
        <taxon>Aspergillus</taxon>
        <taxon>Aspergillus subgen. Circumdati</taxon>
    </lineage>
</organism>
<dbReference type="Pfam" id="PF02152">
    <property type="entry name" value="FolB"/>
    <property type="match status" value="1"/>
</dbReference>
<dbReference type="InterPro" id="IPR006156">
    <property type="entry name" value="Dihydroneopterin_aldolase"/>
</dbReference>
<keyword evidence="6" id="KW-0456">Lyase</keyword>
<dbReference type="OrthoDB" id="5425486at2759"/>
<dbReference type="GO" id="GO:0005737">
    <property type="term" value="C:cytoplasm"/>
    <property type="evidence" value="ECO:0007669"/>
    <property type="project" value="TreeGrafter"/>
</dbReference>
<dbReference type="EMBL" id="ML742039">
    <property type="protein sequence ID" value="KAE8153441.1"/>
    <property type="molecule type" value="Genomic_DNA"/>
</dbReference>
<dbReference type="Gene3D" id="3.30.1130.10">
    <property type="match status" value="2"/>
</dbReference>
<dbReference type="AlphaFoldDB" id="A0A5N6U5F3"/>